<organism evidence="4 5">
    <name type="scientific">Macleaya cordata</name>
    <name type="common">Five-seeded plume-poppy</name>
    <name type="synonym">Bocconia cordata</name>
    <dbReference type="NCBI Taxonomy" id="56857"/>
    <lineage>
        <taxon>Eukaryota</taxon>
        <taxon>Viridiplantae</taxon>
        <taxon>Streptophyta</taxon>
        <taxon>Embryophyta</taxon>
        <taxon>Tracheophyta</taxon>
        <taxon>Spermatophyta</taxon>
        <taxon>Magnoliopsida</taxon>
        <taxon>Ranunculales</taxon>
        <taxon>Papaveraceae</taxon>
        <taxon>Papaveroideae</taxon>
        <taxon>Macleaya</taxon>
    </lineage>
</organism>
<dbReference type="PANTHER" id="PTHR46502:SF2">
    <property type="entry name" value="16 KDA PHLOEM PROTEIN 2"/>
    <property type="match status" value="1"/>
</dbReference>
<dbReference type="Gene3D" id="2.60.40.150">
    <property type="entry name" value="C2 domain"/>
    <property type="match status" value="1"/>
</dbReference>
<dbReference type="OrthoDB" id="419768at2759"/>
<keyword evidence="1" id="KW-0479">Metal-binding</keyword>
<dbReference type="Pfam" id="PF00168">
    <property type="entry name" value="C2"/>
    <property type="match status" value="1"/>
</dbReference>
<dbReference type="PROSITE" id="PS50004">
    <property type="entry name" value="C2"/>
    <property type="match status" value="1"/>
</dbReference>
<dbReference type="Proteomes" id="UP000195402">
    <property type="component" value="Unassembled WGS sequence"/>
</dbReference>
<proteinExistence type="predicted"/>
<evidence type="ECO:0000313" key="4">
    <source>
        <dbReference type="EMBL" id="OVA14111.1"/>
    </source>
</evidence>
<dbReference type="InParanoid" id="A0A200QUH2"/>
<feature type="domain" description="C2" evidence="3">
    <location>
        <begin position="1"/>
        <end position="109"/>
    </location>
</feature>
<evidence type="ECO:0000256" key="1">
    <source>
        <dbReference type="ARBA" id="ARBA00022723"/>
    </source>
</evidence>
<gene>
    <name evidence="4" type="ORF">BVC80_1787g201</name>
</gene>
<dbReference type="AlphaFoldDB" id="A0A200QUH2"/>
<dbReference type="SMART" id="SM00239">
    <property type="entry name" value="C2"/>
    <property type="match status" value="1"/>
</dbReference>
<evidence type="ECO:0000313" key="5">
    <source>
        <dbReference type="Proteomes" id="UP000195402"/>
    </source>
</evidence>
<protein>
    <submittedName>
        <fullName evidence="4">C2 calcium-dependent membrane targeting</fullName>
    </submittedName>
</protein>
<comment type="caution">
    <text evidence="4">The sequence shown here is derived from an EMBL/GenBank/DDBJ whole genome shotgun (WGS) entry which is preliminary data.</text>
</comment>
<evidence type="ECO:0000256" key="2">
    <source>
        <dbReference type="ARBA" id="ARBA00022837"/>
    </source>
</evidence>
<sequence>MPQGKLEIVLISVIGLESTDFLGKMDSYAILTCGSQEQKSTVSKDTIVDAASRMAPTWNETFVFNITEGTSELTVKLMDKDRITSDDFLGQAIIPLSPFLFREDKSLTPTYNVIKDDKYCGILMVTIKFFPDEECSAREESCGGCDN</sequence>
<reference evidence="4 5" key="1">
    <citation type="journal article" date="2017" name="Mol. Plant">
        <title>The Genome of Medicinal Plant Macleaya cordata Provides New Insights into Benzylisoquinoline Alkaloids Metabolism.</title>
        <authorList>
            <person name="Liu X."/>
            <person name="Liu Y."/>
            <person name="Huang P."/>
            <person name="Ma Y."/>
            <person name="Qing Z."/>
            <person name="Tang Q."/>
            <person name="Cao H."/>
            <person name="Cheng P."/>
            <person name="Zheng Y."/>
            <person name="Yuan Z."/>
            <person name="Zhou Y."/>
            <person name="Liu J."/>
            <person name="Tang Z."/>
            <person name="Zhuo Y."/>
            <person name="Zhang Y."/>
            <person name="Yu L."/>
            <person name="Huang J."/>
            <person name="Yang P."/>
            <person name="Peng Q."/>
            <person name="Zhang J."/>
            <person name="Jiang W."/>
            <person name="Zhang Z."/>
            <person name="Lin K."/>
            <person name="Ro D.K."/>
            <person name="Chen X."/>
            <person name="Xiong X."/>
            <person name="Shang Y."/>
            <person name="Huang S."/>
            <person name="Zeng J."/>
        </authorList>
    </citation>
    <scope>NUCLEOTIDE SEQUENCE [LARGE SCALE GENOMIC DNA]</scope>
    <source>
        <strain evidence="5">cv. BLH2017</strain>
        <tissue evidence="4">Root</tissue>
    </source>
</reference>
<evidence type="ECO:0000259" key="3">
    <source>
        <dbReference type="PROSITE" id="PS50004"/>
    </source>
</evidence>
<dbReference type="EMBL" id="MVGT01001064">
    <property type="protein sequence ID" value="OVA14111.1"/>
    <property type="molecule type" value="Genomic_DNA"/>
</dbReference>
<keyword evidence="2" id="KW-0106">Calcium</keyword>
<dbReference type="OMA" id="NIRIMDK"/>
<accession>A0A200QUH2</accession>
<dbReference type="PANTHER" id="PTHR46502">
    <property type="entry name" value="C2 DOMAIN-CONTAINING"/>
    <property type="match status" value="1"/>
</dbReference>
<dbReference type="InterPro" id="IPR035892">
    <property type="entry name" value="C2_domain_sf"/>
</dbReference>
<dbReference type="GO" id="GO:0046872">
    <property type="term" value="F:metal ion binding"/>
    <property type="evidence" value="ECO:0007669"/>
    <property type="project" value="UniProtKB-KW"/>
</dbReference>
<dbReference type="InterPro" id="IPR000008">
    <property type="entry name" value="C2_dom"/>
</dbReference>
<name>A0A200QUH2_MACCD</name>
<keyword evidence="5" id="KW-1185">Reference proteome</keyword>
<dbReference type="SUPFAM" id="SSF49562">
    <property type="entry name" value="C2 domain (Calcium/lipid-binding domain, CaLB)"/>
    <property type="match status" value="1"/>
</dbReference>